<dbReference type="GO" id="GO:0008233">
    <property type="term" value="F:peptidase activity"/>
    <property type="evidence" value="ECO:0007669"/>
    <property type="project" value="UniProtKB-KW"/>
</dbReference>
<dbReference type="InterPro" id="IPR052165">
    <property type="entry name" value="Membrane_assoc_protease"/>
</dbReference>
<comment type="caution">
    <text evidence="7">The sequence shown here is derived from an EMBL/GenBank/DDBJ whole genome shotgun (WGS) entry which is preliminary data.</text>
</comment>
<reference evidence="7 8" key="1">
    <citation type="submission" date="2020-07" db="EMBL/GenBank/DDBJ databases">
        <title>Genomic Encyclopedia of Type Strains, Phase IV (KMG-IV): sequencing the most valuable type-strain genomes for metagenomic binning, comparative biology and taxonomic classification.</title>
        <authorList>
            <person name="Goeker M."/>
        </authorList>
    </citation>
    <scope>NUCLEOTIDE SEQUENCE [LARGE SCALE GENOMIC DNA]</scope>
    <source>
        <strain evidence="7 8">DSM 17721</strain>
    </source>
</reference>
<dbReference type="InterPro" id="IPR002810">
    <property type="entry name" value="NfeD-like_C"/>
</dbReference>
<organism evidence="7 8">
    <name type="scientific">Desulfosalsimonas propionicica</name>
    <dbReference type="NCBI Taxonomy" id="332175"/>
    <lineage>
        <taxon>Bacteria</taxon>
        <taxon>Pseudomonadati</taxon>
        <taxon>Thermodesulfobacteriota</taxon>
        <taxon>Desulfobacteria</taxon>
        <taxon>Desulfobacterales</taxon>
        <taxon>Desulfosalsimonadaceae</taxon>
        <taxon>Desulfosalsimonas</taxon>
    </lineage>
</organism>
<feature type="transmembrane region" description="Helical" evidence="5">
    <location>
        <begin position="30"/>
        <end position="47"/>
    </location>
</feature>
<keyword evidence="2 5" id="KW-0812">Transmembrane</keyword>
<dbReference type="SUPFAM" id="SSF141322">
    <property type="entry name" value="NfeD domain-like"/>
    <property type="match status" value="1"/>
</dbReference>
<dbReference type="Pfam" id="PF01957">
    <property type="entry name" value="NfeD"/>
    <property type="match status" value="1"/>
</dbReference>
<evidence type="ECO:0000313" key="8">
    <source>
        <dbReference type="Proteomes" id="UP000525298"/>
    </source>
</evidence>
<keyword evidence="3 5" id="KW-1133">Transmembrane helix</keyword>
<keyword evidence="7" id="KW-0645">Protease</keyword>
<dbReference type="AlphaFoldDB" id="A0A7W0HJ76"/>
<feature type="domain" description="NfeD-like C-terminal" evidence="6">
    <location>
        <begin position="103"/>
        <end position="158"/>
    </location>
</feature>
<accession>A0A7W0HJ76</accession>
<feature type="transmembrane region" description="Helical" evidence="5">
    <location>
        <begin position="53"/>
        <end position="78"/>
    </location>
</feature>
<keyword evidence="7" id="KW-0378">Hydrolase</keyword>
<name>A0A7W0HJ76_9BACT</name>
<dbReference type="Gene3D" id="2.40.50.140">
    <property type="entry name" value="Nucleic acid-binding proteins"/>
    <property type="match status" value="1"/>
</dbReference>
<dbReference type="GO" id="GO:0006508">
    <property type="term" value="P:proteolysis"/>
    <property type="evidence" value="ECO:0007669"/>
    <property type="project" value="UniProtKB-KW"/>
</dbReference>
<evidence type="ECO:0000313" key="7">
    <source>
        <dbReference type="EMBL" id="MBA2879887.1"/>
    </source>
</evidence>
<evidence type="ECO:0000256" key="1">
    <source>
        <dbReference type="ARBA" id="ARBA00004141"/>
    </source>
</evidence>
<dbReference type="RefSeq" id="WP_220128242.1">
    <property type="nucleotide sequence ID" value="NZ_JACDUS010000001.1"/>
</dbReference>
<evidence type="ECO:0000256" key="3">
    <source>
        <dbReference type="ARBA" id="ARBA00022989"/>
    </source>
</evidence>
<dbReference type="PANTHER" id="PTHR33507">
    <property type="entry name" value="INNER MEMBRANE PROTEIN YBBJ"/>
    <property type="match status" value="1"/>
</dbReference>
<feature type="transmembrane region" description="Helical" evidence="5">
    <location>
        <begin position="6"/>
        <end position="23"/>
    </location>
</feature>
<keyword evidence="4 5" id="KW-0472">Membrane</keyword>
<keyword evidence="8" id="KW-1185">Reference proteome</keyword>
<protein>
    <submittedName>
        <fullName evidence="7">Membrane-bound serine protease (ClpP class)</fullName>
    </submittedName>
</protein>
<evidence type="ECO:0000256" key="2">
    <source>
        <dbReference type="ARBA" id="ARBA00022692"/>
    </source>
</evidence>
<gene>
    <name evidence="7" type="ORF">HNR65_000194</name>
</gene>
<dbReference type="Proteomes" id="UP000525298">
    <property type="component" value="Unassembled WGS sequence"/>
</dbReference>
<proteinExistence type="predicted"/>
<dbReference type="GO" id="GO:0016020">
    <property type="term" value="C:membrane"/>
    <property type="evidence" value="ECO:0007669"/>
    <property type="project" value="UniProtKB-SubCell"/>
</dbReference>
<evidence type="ECO:0000256" key="5">
    <source>
        <dbReference type="SAM" id="Phobius"/>
    </source>
</evidence>
<evidence type="ECO:0000259" key="6">
    <source>
        <dbReference type="Pfam" id="PF01957"/>
    </source>
</evidence>
<evidence type="ECO:0000256" key="4">
    <source>
        <dbReference type="ARBA" id="ARBA00023136"/>
    </source>
</evidence>
<comment type="subcellular location">
    <subcellularLocation>
        <location evidence="1">Membrane</location>
        <topology evidence="1">Multi-pass membrane protein</topology>
    </subcellularLocation>
</comment>
<sequence>MIQPYIVPVIFQAAGIAVLLAEVMLPSGGLLTIVALGCFGYSLYLVFTAVSAFAGMVFVLADIILIPVVLIAGLKLLARSPLALKTSLSSKSGFSSYDQEKDEDYVGRHGKAATDLRPAGTAVIDGKRVDVVTRGDYIEKGSAVTVTAVEGSRIVVRKDQ</sequence>
<dbReference type="EMBL" id="JACDUS010000001">
    <property type="protein sequence ID" value="MBA2879887.1"/>
    <property type="molecule type" value="Genomic_DNA"/>
</dbReference>
<dbReference type="InterPro" id="IPR012340">
    <property type="entry name" value="NA-bd_OB-fold"/>
</dbReference>